<proteinExistence type="inferred from homology"/>
<dbReference type="Gene3D" id="3.90.79.10">
    <property type="entry name" value="Nucleoside Triphosphate Pyrophosphohydrolase"/>
    <property type="match status" value="1"/>
</dbReference>
<reference evidence="6 7" key="1">
    <citation type="submission" date="2016-11" db="EMBL/GenBank/DDBJ databases">
        <authorList>
            <person name="Jaros S."/>
            <person name="Januszkiewicz K."/>
            <person name="Wedrychowicz H."/>
        </authorList>
    </citation>
    <scope>NUCLEOTIDE SEQUENCE [LARGE SCALE GENOMIC DNA]</scope>
    <source>
        <strain evidence="6 7">DSM 44523</strain>
    </source>
</reference>
<dbReference type="InterPro" id="IPR015797">
    <property type="entry name" value="NUDIX_hydrolase-like_dom_sf"/>
</dbReference>
<dbReference type="PRINTS" id="PR00502">
    <property type="entry name" value="NUDIXFAMILY"/>
</dbReference>
<keyword evidence="7" id="KW-1185">Reference proteome</keyword>
<organism evidence="6 7">
    <name type="scientific">Streptoalloteichus hindustanus</name>
    <dbReference type="NCBI Taxonomy" id="2017"/>
    <lineage>
        <taxon>Bacteria</taxon>
        <taxon>Bacillati</taxon>
        <taxon>Actinomycetota</taxon>
        <taxon>Actinomycetes</taxon>
        <taxon>Pseudonocardiales</taxon>
        <taxon>Pseudonocardiaceae</taxon>
        <taxon>Streptoalloteichus</taxon>
    </lineage>
</organism>
<evidence type="ECO:0000256" key="4">
    <source>
        <dbReference type="RuleBase" id="RU003476"/>
    </source>
</evidence>
<feature type="domain" description="Nudix hydrolase" evidence="5">
    <location>
        <begin position="34"/>
        <end position="160"/>
    </location>
</feature>
<dbReference type="PANTHER" id="PTHR43046">
    <property type="entry name" value="GDP-MANNOSE MANNOSYL HYDROLASE"/>
    <property type="match status" value="1"/>
</dbReference>
<gene>
    <name evidence="6" type="ORF">SAMN05444320_102384</name>
</gene>
<dbReference type="GO" id="GO:0016787">
    <property type="term" value="F:hydrolase activity"/>
    <property type="evidence" value="ECO:0007669"/>
    <property type="project" value="UniProtKB-KW"/>
</dbReference>
<dbReference type="Pfam" id="PF00293">
    <property type="entry name" value="NUDIX"/>
    <property type="match status" value="1"/>
</dbReference>
<dbReference type="EMBL" id="FQVN01000002">
    <property type="protein sequence ID" value="SHF05958.1"/>
    <property type="molecule type" value="Genomic_DNA"/>
</dbReference>
<dbReference type="PROSITE" id="PS51462">
    <property type="entry name" value="NUDIX"/>
    <property type="match status" value="1"/>
</dbReference>
<name>A0A1M4YJW7_STRHI</name>
<comment type="similarity">
    <text evidence="2 4">Belongs to the Nudix hydrolase family.</text>
</comment>
<dbReference type="PROSITE" id="PS00893">
    <property type="entry name" value="NUDIX_BOX"/>
    <property type="match status" value="1"/>
</dbReference>
<evidence type="ECO:0000313" key="6">
    <source>
        <dbReference type="EMBL" id="SHF05958.1"/>
    </source>
</evidence>
<dbReference type="STRING" id="2017.SAMN05444320_102384"/>
<evidence type="ECO:0000256" key="2">
    <source>
        <dbReference type="ARBA" id="ARBA00005582"/>
    </source>
</evidence>
<accession>A0A1M4YJW7</accession>
<evidence type="ECO:0000256" key="1">
    <source>
        <dbReference type="ARBA" id="ARBA00001946"/>
    </source>
</evidence>
<dbReference type="InterPro" id="IPR020084">
    <property type="entry name" value="NUDIX_hydrolase_CS"/>
</dbReference>
<dbReference type="CDD" id="cd02883">
    <property type="entry name" value="NUDIX_Hydrolase"/>
    <property type="match status" value="1"/>
</dbReference>
<evidence type="ECO:0000313" key="7">
    <source>
        <dbReference type="Proteomes" id="UP000184501"/>
    </source>
</evidence>
<comment type="cofactor">
    <cofactor evidence="1">
        <name>Mg(2+)</name>
        <dbReference type="ChEBI" id="CHEBI:18420"/>
    </cofactor>
</comment>
<dbReference type="AlphaFoldDB" id="A0A1M4YJW7"/>
<dbReference type="PANTHER" id="PTHR43046:SF14">
    <property type="entry name" value="MUTT_NUDIX FAMILY PROTEIN"/>
    <property type="match status" value="1"/>
</dbReference>
<dbReference type="Proteomes" id="UP000184501">
    <property type="component" value="Unassembled WGS sequence"/>
</dbReference>
<keyword evidence="3 4" id="KW-0378">Hydrolase</keyword>
<dbReference type="SUPFAM" id="SSF55811">
    <property type="entry name" value="Nudix"/>
    <property type="match status" value="1"/>
</dbReference>
<dbReference type="InterPro" id="IPR020476">
    <property type="entry name" value="Nudix_hydrolase"/>
</dbReference>
<evidence type="ECO:0000259" key="5">
    <source>
        <dbReference type="PROSITE" id="PS51462"/>
    </source>
</evidence>
<sequence>MIPVPGPPPRDRFGNALLDFRFLTGPGSSGLDGHTPLPLALVVVHHAEHVLMVFDRRRQQWELPGGLIEPHESPAEAAVRELAEETGIHGVHARLTALAEFELQHPPRREYAAVFRTALSAPPTLTVNDEVSAFHWWHPNSPVPNTMSPLDAEIAHRVTTHPHHD</sequence>
<evidence type="ECO:0000256" key="3">
    <source>
        <dbReference type="ARBA" id="ARBA00022801"/>
    </source>
</evidence>
<dbReference type="InterPro" id="IPR000086">
    <property type="entry name" value="NUDIX_hydrolase_dom"/>
</dbReference>
<protein>
    <submittedName>
        <fullName evidence="6">ADP-ribose pyrophosphatase YjhB, NUDIX family</fullName>
    </submittedName>
</protein>